<organism evidence="2 3">
    <name type="scientific">Sphingopyxis macrogoltabida</name>
    <name type="common">Sphingomonas macrogoltabidus</name>
    <dbReference type="NCBI Taxonomy" id="33050"/>
    <lineage>
        <taxon>Bacteria</taxon>
        <taxon>Pseudomonadati</taxon>
        <taxon>Pseudomonadota</taxon>
        <taxon>Alphaproteobacteria</taxon>
        <taxon>Sphingomonadales</taxon>
        <taxon>Sphingomonadaceae</taxon>
        <taxon>Sphingopyxis</taxon>
    </lineage>
</organism>
<protein>
    <submittedName>
        <fullName evidence="2">Uncharacterized protein</fullName>
    </submittedName>
</protein>
<sequence length="99" mass="10741">MAGHGKRELIPDPLRQISKPPAHNAMGSRDRPSLDLLRQPGALLIIQDRSSPRCLACCQAIRTALVEPQHPVAHDLQGDTGKPGCIAPPSAVNDQRQRQ</sequence>
<dbReference type="AlphaFoldDB" id="A0A0N9V598"/>
<name>A0A0N9V598_SPHMC</name>
<reference evidence="2 3" key="1">
    <citation type="journal article" date="2015" name="Genome Announc.">
        <title>Complete Genome Sequence of Polypropylene Glycol- and Polyethylene Glycol-Degrading Sphingopyxis macrogoltabida Strain EY-1.</title>
        <authorList>
            <person name="Ohtsubo Y."/>
            <person name="Nagata Y."/>
            <person name="Numata M."/>
            <person name="Tsuchikane K."/>
            <person name="Hosoyama A."/>
            <person name="Yamazoe A."/>
            <person name="Tsuda M."/>
            <person name="Fujita N."/>
            <person name="Kawai F."/>
        </authorList>
    </citation>
    <scope>NUCLEOTIDE SEQUENCE [LARGE SCALE GENOMIC DNA]</scope>
    <source>
        <strain evidence="2 3">EY-1</strain>
        <plasmid evidence="2">1</plasmid>
    </source>
</reference>
<feature type="compositionally biased region" description="Basic and acidic residues" evidence="1">
    <location>
        <begin position="1"/>
        <end position="10"/>
    </location>
</feature>
<evidence type="ECO:0000313" key="2">
    <source>
        <dbReference type="EMBL" id="ALH83063.1"/>
    </source>
</evidence>
<dbReference type="Proteomes" id="UP000058074">
    <property type="component" value="Plasmid 1"/>
</dbReference>
<feature type="region of interest" description="Disordered" evidence="1">
    <location>
        <begin position="72"/>
        <end position="99"/>
    </location>
</feature>
<keyword evidence="2" id="KW-0614">Plasmid</keyword>
<proteinExistence type="predicted"/>
<dbReference type="EMBL" id="CP012701">
    <property type="protein sequence ID" value="ALH83063.1"/>
    <property type="molecule type" value="Genomic_DNA"/>
</dbReference>
<gene>
    <name evidence="2" type="ORF">AN936_23230</name>
</gene>
<evidence type="ECO:0000313" key="3">
    <source>
        <dbReference type="Proteomes" id="UP000058074"/>
    </source>
</evidence>
<dbReference type="KEGG" id="smag:AN936_23230"/>
<feature type="region of interest" description="Disordered" evidence="1">
    <location>
        <begin position="1"/>
        <end position="34"/>
    </location>
</feature>
<accession>A0A0N9V598</accession>
<evidence type="ECO:0000256" key="1">
    <source>
        <dbReference type="SAM" id="MobiDB-lite"/>
    </source>
</evidence>
<geneLocation type="plasmid" evidence="2 3">
    <name>1</name>
</geneLocation>